<comment type="caution">
    <text evidence="2">The sequence shown here is derived from an EMBL/GenBank/DDBJ whole genome shotgun (WGS) entry which is preliminary data.</text>
</comment>
<proteinExistence type="predicted"/>
<gene>
    <name evidence="2" type="ORF">JOF59_002841</name>
</gene>
<dbReference type="EMBL" id="JAGINS010000001">
    <property type="protein sequence ID" value="MBP2360441.1"/>
    <property type="molecule type" value="Genomic_DNA"/>
</dbReference>
<sequence>MYGAKNRKNEPVKYRKTKPVRRMTSCLRHFRMTAMGCAPT</sequence>
<reference evidence="2 3" key="1">
    <citation type="submission" date="2021-03" db="EMBL/GenBank/DDBJ databases">
        <title>Sequencing the genomes of 1000 actinobacteria strains.</title>
        <authorList>
            <person name="Klenk H.-P."/>
        </authorList>
    </citation>
    <scope>NUCLEOTIDE SEQUENCE [LARGE SCALE GENOMIC DNA]</scope>
    <source>
        <strain evidence="2 3">DSM 40843</strain>
    </source>
</reference>
<evidence type="ECO:0000313" key="2">
    <source>
        <dbReference type="EMBL" id="MBP2360441.1"/>
    </source>
</evidence>
<dbReference type="Proteomes" id="UP001519311">
    <property type="component" value="Unassembled WGS sequence"/>
</dbReference>
<evidence type="ECO:0000256" key="1">
    <source>
        <dbReference type="SAM" id="MobiDB-lite"/>
    </source>
</evidence>
<feature type="region of interest" description="Disordered" evidence="1">
    <location>
        <begin position="1"/>
        <end position="20"/>
    </location>
</feature>
<name>A0ABS4V974_9ACTN</name>
<keyword evidence="3" id="KW-1185">Reference proteome</keyword>
<organism evidence="2 3">
    <name type="scientific">Streptomyces clavifer</name>
    <dbReference type="NCBI Taxonomy" id="68188"/>
    <lineage>
        <taxon>Bacteria</taxon>
        <taxon>Bacillati</taxon>
        <taxon>Actinomycetota</taxon>
        <taxon>Actinomycetes</taxon>
        <taxon>Kitasatosporales</taxon>
        <taxon>Streptomycetaceae</taxon>
        <taxon>Streptomyces</taxon>
    </lineage>
</organism>
<accession>A0ABS4V974</accession>
<evidence type="ECO:0000313" key="3">
    <source>
        <dbReference type="Proteomes" id="UP001519311"/>
    </source>
</evidence>
<protein>
    <submittedName>
        <fullName evidence="2">Uncharacterized protein</fullName>
    </submittedName>
</protein>